<feature type="region of interest" description="Disordered" evidence="1">
    <location>
        <begin position="150"/>
        <end position="219"/>
    </location>
</feature>
<feature type="compositionally biased region" description="Low complexity" evidence="1">
    <location>
        <begin position="350"/>
        <end position="368"/>
    </location>
</feature>
<evidence type="ECO:0000256" key="2">
    <source>
        <dbReference type="SAM" id="Phobius"/>
    </source>
</evidence>
<sequence length="390" mass="39152">MTLSSLLPLLLALGASAAAAVQVSVCRDATYELAVDAATLCAGSGAAPAGVNCPKAGDVAVADCLSTLPSFAAGSCVAPEDAVCQVVNGDTWGCVLPSVGCAAAAQVESACETWDFSGDDSVDSLGSFDGNEDYDESWFMKTTELRELYDCGNTPTPAPTTAEVTEAPTATPAATESNDTETETPTTTPAPTECSGSSSAEVEIGQSSYGETQVGDDESAAGNSATVTFAAADVTGFGALSDELMAVIAAAVAFVAIIVVALAVAYARKRRTKEKVDDEEEGEQGEDGDVSAEEGDESDKDFENASEVASSAAVPPTPAAVTAKSATTPTAASTKAKMTTPRMEPHLRKSSSAGSSAGSSSGDAASAGNEQVDENTTADSPKKAVAVDDD</sequence>
<dbReference type="AlphaFoldDB" id="A0A9W6U4B3"/>
<feature type="compositionally biased region" description="Low complexity" evidence="1">
    <location>
        <begin position="305"/>
        <end position="341"/>
    </location>
</feature>
<name>A0A9W6U4B3_9STRA</name>
<feature type="transmembrane region" description="Helical" evidence="2">
    <location>
        <begin position="244"/>
        <end position="267"/>
    </location>
</feature>
<keyword evidence="2" id="KW-0812">Transmembrane</keyword>
<evidence type="ECO:0000313" key="5">
    <source>
        <dbReference type="Proteomes" id="UP001165083"/>
    </source>
</evidence>
<keyword evidence="3" id="KW-0732">Signal</keyword>
<feature type="compositionally biased region" description="Low complexity" evidence="1">
    <location>
        <begin position="159"/>
        <end position="176"/>
    </location>
</feature>
<evidence type="ECO:0000256" key="3">
    <source>
        <dbReference type="SAM" id="SignalP"/>
    </source>
</evidence>
<gene>
    <name evidence="4" type="ORF">Plil01_001022800</name>
</gene>
<reference evidence="4" key="1">
    <citation type="submission" date="2023-04" db="EMBL/GenBank/DDBJ databases">
        <title>Phytophthora lilii NBRC 32176.</title>
        <authorList>
            <person name="Ichikawa N."/>
            <person name="Sato H."/>
            <person name="Tonouchi N."/>
        </authorList>
    </citation>
    <scope>NUCLEOTIDE SEQUENCE</scope>
    <source>
        <strain evidence="4">NBRC 32176</strain>
    </source>
</reference>
<feature type="chain" id="PRO_5040942041" evidence="3">
    <location>
        <begin position="21"/>
        <end position="390"/>
    </location>
</feature>
<keyword evidence="5" id="KW-1185">Reference proteome</keyword>
<feature type="signal peptide" evidence="3">
    <location>
        <begin position="1"/>
        <end position="20"/>
    </location>
</feature>
<evidence type="ECO:0000313" key="4">
    <source>
        <dbReference type="EMBL" id="GMF24888.1"/>
    </source>
</evidence>
<evidence type="ECO:0000256" key="1">
    <source>
        <dbReference type="SAM" id="MobiDB-lite"/>
    </source>
</evidence>
<feature type="compositionally biased region" description="Basic and acidic residues" evidence="1">
    <location>
        <begin position="380"/>
        <end position="390"/>
    </location>
</feature>
<protein>
    <submittedName>
        <fullName evidence="4">Unnamed protein product</fullName>
    </submittedName>
</protein>
<feature type="compositionally biased region" description="Acidic residues" evidence="1">
    <location>
        <begin position="277"/>
        <end position="300"/>
    </location>
</feature>
<keyword evidence="2" id="KW-0472">Membrane</keyword>
<dbReference type="OrthoDB" id="129282at2759"/>
<comment type="caution">
    <text evidence="4">The sequence shown here is derived from an EMBL/GenBank/DDBJ whole genome shotgun (WGS) entry which is preliminary data.</text>
</comment>
<proteinExistence type="predicted"/>
<feature type="region of interest" description="Disordered" evidence="1">
    <location>
        <begin position="270"/>
        <end position="390"/>
    </location>
</feature>
<dbReference type="EMBL" id="BSXW01000534">
    <property type="protein sequence ID" value="GMF24888.1"/>
    <property type="molecule type" value="Genomic_DNA"/>
</dbReference>
<keyword evidence="2" id="KW-1133">Transmembrane helix</keyword>
<organism evidence="4 5">
    <name type="scientific">Phytophthora lilii</name>
    <dbReference type="NCBI Taxonomy" id="2077276"/>
    <lineage>
        <taxon>Eukaryota</taxon>
        <taxon>Sar</taxon>
        <taxon>Stramenopiles</taxon>
        <taxon>Oomycota</taxon>
        <taxon>Peronosporomycetes</taxon>
        <taxon>Peronosporales</taxon>
        <taxon>Peronosporaceae</taxon>
        <taxon>Phytophthora</taxon>
    </lineage>
</organism>
<feature type="compositionally biased region" description="Low complexity" evidence="1">
    <location>
        <begin position="183"/>
        <end position="193"/>
    </location>
</feature>
<feature type="compositionally biased region" description="Polar residues" evidence="1">
    <location>
        <begin position="194"/>
        <end position="211"/>
    </location>
</feature>
<dbReference type="Proteomes" id="UP001165083">
    <property type="component" value="Unassembled WGS sequence"/>
</dbReference>
<accession>A0A9W6U4B3</accession>